<keyword evidence="2" id="KW-1185">Reference proteome</keyword>
<name>A0A2V1DF54_9PLEO</name>
<evidence type="ECO:0000313" key="2">
    <source>
        <dbReference type="Proteomes" id="UP000244855"/>
    </source>
</evidence>
<protein>
    <recommendedName>
        <fullName evidence="3">F-box domain-containing protein</fullName>
    </recommendedName>
</protein>
<sequence length="224" mass="25855">MRSDTQPKGLRDLPNEILLKILIIILDFPGGIHYQRWPTILRGRIEPLLGTPFVRMIPEALYRHNKVITSFETYTRSNLFSEPTAATSILYPPPSVNSWLRVLEIHFPRFYSPYASYDSHINWLRRIGSDSVGFKNLENLILAFEGSLFDVSGILWDKSNLELFHRTVRREGKILLPIKELEVRIGNHSCVNGQCSPDLRSGIRLGLNLCYWITEIRNCFSVIN</sequence>
<accession>A0A2V1DF54</accession>
<evidence type="ECO:0008006" key="3">
    <source>
        <dbReference type="Google" id="ProtNLM"/>
    </source>
</evidence>
<reference evidence="1 2" key="1">
    <citation type="journal article" date="2018" name="Sci. Rep.">
        <title>Comparative genomics provides insights into the lifestyle and reveals functional heterogeneity of dark septate endophytic fungi.</title>
        <authorList>
            <person name="Knapp D.G."/>
            <person name="Nemeth J.B."/>
            <person name="Barry K."/>
            <person name="Hainaut M."/>
            <person name="Henrissat B."/>
            <person name="Johnson J."/>
            <person name="Kuo A."/>
            <person name="Lim J.H.P."/>
            <person name="Lipzen A."/>
            <person name="Nolan M."/>
            <person name="Ohm R.A."/>
            <person name="Tamas L."/>
            <person name="Grigoriev I.V."/>
            <person name="Spatafora J.W."/>
            <person name="Nagy L.G."/>
            <person name="Kovacs G.M."/>
        </authorList>
    </citation>
    <scope>NUCLEOTIDE SEQUENCE [LARGE SCALE GENOMIC DNA]</scope>
    <source>
        <strain evidence="1 2">DSE2036</strain>
    </source>
</reference>
<dbReference type="AlphaFoldDB" id="A0A2V1DF54"/>
<organism evidence="1 2">
    <name type="scientific">Periconia macrospinosa</name>
    <dbReference type="NCBI Taxonomy" id="97972"/>
    <lineage>
        <taxon>Eukaryota</taxon>
        <taxon>Fungi</taxon>
        <taxon>Dikarya</taxon>
        <taxon>Ascomycota</taxon>
        <taxon>Pezizomycotina</taxon>
        <taxon>Dothideomycetes</taxon>
        <taxon>Pleosporomycetidae</taxon>
        <taxon>Pleosporales</taxon>
        <taxon>Massarineae</taxon>
        <taxon>Periconiaceae</taxon>
        <taxon>Periconia</taxon>
    </lineage>
</organism>
<gene>
    <name evidence="1" type="ORF">DM02DRAFT_128877</name>
</gene>
<dbReference type="Proteomes" id="UP000244855">
    <property type="component" value="Unassembled WGS sequence"/>
</dbReference>
<proteinExistence type="predicted"/>
<dbReference type="EMBL" id="KZ805470">
    <property type="protein sequence ID" value="PVH96223.1"/>
    <property type="molecule type" value="Genomic_DNA"/>
</dbReference>
<evidence type="ECO:0000313" key="1">
    <source>
        <dbReference type="EMBL" id="PVH96223.1"/>
    </source>
</evidence>